<evidence type="ECO:0000259" key="2">
    <source>
        <dbReference type="Pfam" id="PF01926"/>
    </source>
</evidence>
<dbReference type="GeneID" id="5043001"/>
<protein>
    <recommendedName>
        <fullName evidence="2">G domain-containing protein</fullName>
    </recommendedName>
</protein>
<sequence length="589" mass="69010">MQTKFNEQELLHIINNHSKLFGLFQDQNSKYSQVIILIGVTGAGKSTLFNFLSGAEFEMNGPESRQNLCIKDKSERFSIIKGGLKSVTKSPNYYFSHQSNSLLIDFPGFQDTDGKIDQVLTQLLFYQIVKSANVRIVYVIKHLENQFNNRGTSLQQFISQTFQGENFDISQICLMLNCYNDNLTDENLITNVQSQLERIYNCRPQNICVMRKISKNQDIEQILTPQKRNYLFQQFLKSNPVLISLKYVPNCEKIGLQLSEKSEQILDQLCSTLENNLNDNLEKLTCEQVNNLEQSLKQISLFLNNQKKDMVNWFQELINYFVKSISLLNFQNQKCQDYSNFMTILSFFAQLSEFIPGYEDIKNNCKIAQEKCENIIRIIKGKLDLIQKQQDLLKVEKEKMKESQLRLRADENSQKQSQLAQQASQNLSQHLIVYQNTQNDLNKERQEKFEIQTQQQILIQQFQQQQDENQRIEKDKINMKNTLETENLRYQSRIQEVDKQNQDNSTELKQISQTLSNVQTQNQAENEKLEKMLNDMLSEHKELAKLVQEELIKKDELMQLIQDCRNDQGELEKKIRELACRIRSSCQLI</sequence>
<dbReference type="AlphaFoldDB" id="A0E3F2"/>
<dbReference type="SUPFAM" id="SSF52540">
    <property type="entry name" value="P-loop containing nucleoside triphosphate hydrolases"/>
    <property type="match status" value="1"/>
</dbReference>
<dbReference type="STRING" id="5888.A0E3F2"/>
<dbReference type="OMA" id="WFQELIN"/>
<dbReference type="HOGENOM" id="CLU_028513_0_0_1"/>
<reference evidence="3 4" key="1">
    <citation type="journal article" date="2006" name="Nature">
        <title>Global trends of whole-genome duplications revealed by the ciliate Paramecium tetraurelia.</title>
        <authorList>
            <consortium name="Genoscope"/>
            <person name="Aury J.-M."/>
            <person name="Jaillon O."/>
            <person name="Duret L."/>
            <person name="Noel B."/>
            <person name="Jubin C."/>
            <person name="Porcel B.M."/>
            <person name="Segurens B."/>
            <person name="Daubin V."/>
            <person name="Anthouard V."/>
            <person name="Aiach N."/>
            <person name="Arnaiz O."/>
            <person name="Billaut A."/>
            <person name="Beisson J."/>
            <person name="Blanc I."/>
            <person name="Bouhouche K."/>
            <person name="Camara F."/>
            <person name="Duharcourt S."/>
            <person name="Guigo R."/>
            <person name="Gogendeau D."/>
            <person name="Katinka M."/>
            <person name="Keller A.-M."/>
            <person name="Kissmehl R."/>
            <person name="Klotz C."/>
            <person name="Koll F."/>
            <person name="Le Moue A."/>
            <person name="Lepere C."/>
            <person name="Malinsky S."/>
            <person name="Nowacki M."/>
            <person name="Nowak J.K."/>
            <person name="Plattner H."/>
            <person name="Poulain J."/>
            <person name="Ruiz F."/>
            <person name="Serrano V."/>
            <person name="Zagulski M."/>
            <person name="Dessen P."/>
            <person name="Betermier M."/>
            <person name="Weissenbach J."/>
            <person name="Scarpelli C."/>
            <person name="Schachter V."/>
            <person name="Sperling L."/>
            <person name="Meyer E."/>
            <person name="Cohen J."/>
            <person name="Wincker P."/>
        </authorList>
    </citation>
    <scope>NUCLEOTIDE SEQUENCE [LARGE SCALE GENOMIC DNA]</scope>
    <source>
        <strain evidence="3 4">Stock d4-2</strain>
    </source>
</reference>
<dbReference type="EMBL" id="CT868656">
    <property type="protein sequence ID" value="CAK89819.1"/>
    <property type="molecule type" value="Genomic_DNA"/>
</dbReference>
<gene>
    <name evidence="3" type="ORF">GSPATT00022992001</name>
</gene>
<dbReference type="OrthoDB" id="8954335at2759"/>
<proteinExistence type="predicted"/>
<dbReference type="InterPro" id="IPR027417">
    <property type="entry name" value="P-loop_NTPase"/>
</dbReference>
<dbReference type="KEGG" id="ptm:GSPATT00022992001"/>
<feature type="coiled-coil region" evidence="1">
    <location>
        <begin position="434"/>
        <end position="581"/>
    </location>
</feature>
<accession>A0E3F2</accession>
<dbReference type="GO" id="GO:0005525">
    <property type="term" value="F:GTP binding"/>
    <property type="evidence" value="ECO:0007669"/>
    <property type="project" value="InterPro"/>
</dbReference>
<evidence type="ECO:0000313" key="3">
    <source>
        <dbReference type="EMBL" id="CAK89819.1"/>
    </source>
</evidence>
<feature type="domain" description="G" evidence="2">
    <location>
        <begin position="35"/>
        <end position="157"/>
    </location>
</feature>
<dbReference type="InParanoid" id="A0E3F2"/>
<name>A0E3F2_PARTE</name>
<dbReference type="RefSeq" id="XP_001457216.1">
    <property type="nucleotide sequence ID" value="XM_001457179.1"/>
</dbReference>
<organism evidence="3 4">
    <name type="scientific">Paramecium tetraurelia</name>
    <dbReference type="NCBI Taxonomy" id="5888"/>
    <lineage>
        <taxon>Eukaryota</taxon>
        <taxon>Sar</taxon>
        <taxon>Alveolata</taxon>
        <taxon>Ciliophora</taxon>
        <taxon>Intramacronucleata</taxon>
        <taxon>Oligohymenophorea</taxon>
        <taxon>Peniculida</taxon>
        <taxon>Parameciidae</taxon>
        <taxon>Paramecium</taxon>
    </lineage>
</organism>
<evidence type="ECO:0000256" key="1">
    <source>
        <dbReference type="SAM" id="Coils"/>
    </source>
</evidence>
<keyword evidence="1" id="KW-0175">Coiled coil</keyword>
<evidence type="ECO:0000313" key="4">
    <source>
        <dbReference type="Proteomes" id="UP000000600"/>
    </source>
</evidence>
<keyword evidence="4" id="KW-1185">Reference proteome</keyword>
<dbReference type="Proteomes" id="UP000000600">
    <property type="component" value="Unassembled WGS sequence"/>
</dbReference>
<dbReference type="InterPro" id="IPR006073">
    <property type="entry name" value="GTP-bd"/>
</dbReference>
<dbReference type="Gene3D" id="3.40.50.300">
    <property type="entry name" value="P-loop containing nucleotide triphosphate hydrolases"/>
    <property type="match status" value="1"/>
</dbReference>
<dbReference type="Pfam" id="PF01926">
    <property type="entry name" value="MMR_HSR1"/>
    <property type="match status" value="1"/>
</dbReference>